<reference evidence="12" key="1">
    <citation type="submission" date="2025-08" db="UniProtKB">
        <authorList>
            <consortium name="Ensembl"/>
        </authorList>
    </citation>
    <scope>IDENTIFICATION</scope>
</reference>
<proteinExistence type="inferred from homology"/>
<keyword evidence="3 11" id="KW-0812">Transmembrane</keyword>
<name>A0A7M4E3C8_CROPO</name>
<evidence type="ECO:0000256" key="8">
    <source>
        <dbReference type="ARBA" id="ARBA00032612"/>
    </source>
</evidence>
<dbReference type="GeneTree" id="ENSGT00390000008892"/>
<accession>A0A7M4E3C8</accession>
<feature type="transmembrane region" description="Helical" evidence="11">
    <location>
        <begin position="180"/>
        <end position="197"/>
    </location>
</feature>
<evidence type="ECO:0000256" key="10">
    <source>
        <dbReference type="SAM" id="Coils"/>
    </source>
</evidence>
<dbReference type="GO" id="GO:0033185">
    <property type="term" value="C:dolichol-phosphate-mannose synthase complex"/>
    <property type="evidence" value="ECO:0007669"/>
    <property type="project" value="TreeGrafter"/>
</dbReference>
<gene>
    <name evidence="12" type="primary">DPM3</name>
</gene>
<dbReference type="InterPro" id="IPR013174">
    <property type="entry name" value="DPM3"/>
</dbReference>
<evidence type="ECO:0000256" key="2">
    <source>
        <dbReference type="ARBA" id="ARBA00010430"/>
    </source>
</evidence>
<dbReference type="GO" id="GO:0005789">
    <property type="term" value="C:endoplasmic reticulum membrane"/>
    <property type="evidence" value="ECO:0007669"/>
    <property type="project" value="UniProtKB-SubCell"/>
</dbReference>
<keyword evidence="6 11" id="KW-0472">Membrane</keyword>
<protein>
    <recommendedName>
        <fullName evidence="9">Dolichol-phosphate mannose synthase subunit 3</fullName>
    </recommendedName>
    <alternativeName>
        <fullName evidence="8">Dolichyl-phosphate beta-D-mannosyltransferase subunit 3</fullName>
    </alternativeName>
    <alternativeName>
        <fullName evidence="7">Mannose-P-dolichol synthase subunit 3</fullName>
    </alternativeName>
</protein>
<evidence type="ECO:0000256" key="7">
    <source>
        <dbReference type="ARBA" id="ARBA00029791"/>
    </source>
</evidence>
<sequence length="234" mass="24483">MQAGSCWQYGGRGQEPEQARLRGGLGGAAMAWARPCRRGSMGCSGLALPSPRPRLGRKGRLCFALASALAPHSPAAGAGSQVLPAAASCGSVAGGFPAWNYNSRQAARGACAELPVTRQQNVRSATGGSCWGCPSCPVPPPAMTKLAQWLCSLALLGTAWAALAWAPLGPHLPEPLHQVLWPFPAYLLVAFGCYSLATVGYRVATFNDCEAAARELQQQIQEAKADLSQHGLQF</sequence>
<evidence type="ECO:0000313" key="12">
    <source>
        <dbReference type="Ensembl" id="ENSCPRP00005003541.1"/>
    </source>
</evidence>
<dbReference type="GO" id="GO:0006506">
    <property type="term" value="P:GPI anchor biosynthetic process"/>
    <property type="evidence" value="ECO:0007669"/>
    <property type="project" value="TreeGrafter"/>
</dbReference>
<dbReference type="Pfam" id="PF08285">
    <property type="entry name" value="DPM3"/>
    <property type="match status" value="1"/>
</dbReference>
<comment type="similarity">
    <text evidence="2">Belongs to the DPM3 family.</text>
</comment>
<keyword evidence="13" id="KW-1185">Reference proteome</keyword>
<evidence type="ECO:0000256" key="3">
    <source>
        <dbReference type="ARBA" id="ARBA00022692"/>
    </source>
</evidence>
<comment type="subcellular location">
    <subcellularLocation>
        <location evidence="1">Endoplasmic reticulum membrane</location>
        <topology evidence="1">Multi-pass membrane protein</topology>
    </subcellularLocation>
</comment>
<evidence type="ECO:0000256" key="1">
    <source>
        <dbReference type="ARBA" id="ARBA00004477"/>
    </source>
</evidence>
<evidence type="ECO:0000313" key="13">
    <source>
        <dbReference type="Proteomes" id="UP000594220"/>
    </source>
</evidence>
<evidence type="ECO:0000256" key="5">
    <source>
        <dbReference type="ARBA" id="ARBA00022989"/>
    </source>
</evidence>
<keyword evidence="5 11" id="KW-1133">Transmembrane helix</keyword>
<evidence type="ECO:0000256" key="9">
    <source>
        <dbReference type="ARBA" id="ARBA00033176"/>
    </source>
</evidence>
<evidence type="ECO:0000256" key="4">
    <source>
        <dbReference type="ARBA" id="ARBA00022824"/>
    </source>
</evidence>
<dbReference type="AlphaFoldDB" id="A0A7M4E3C8"/>
<organism evidence="12 13">
    <name type="scientific">Crocodylus porosus</name>
    <name type="common">Saltwater crocodile</name>
    <name type="synonym">Estuarine crocodile</name>
    <dbReference type="NCBI Taxonomy" id="8502"/>
    <lineage>
        <taxon>Eukaryota</taxon>
        <taxon>Metazoa</taxon>
        <taxon>Chordata</taxon>
        <taxon>Craniata</taxon>
        <taxon>Vertebrata</taxon>
        <taxon>Euteleostomi</taxon>
        <taxon>Archelosauria</taxon>
        <taxon>Archosauria</taxon>
        <taxon>Crocodylia</taxon>
        <taxon>Longirostres</taxon>
        <taxon>Crocodylidae</taxon>
        <taxon>Crocodylus</taxon>
    </lineage>
</organism>
<keyword evidence="4" id="KW-0256">Endoplasmic reticulum</keyword>
<dbReference type="Proteomes" id="UP000594220">
    <property type="component" value="Unplaced"/>
</dbReference>
<dbReference type="Ensembl" id="ENSCPRT00005004141.1">
    <property type="protein sequence ID" value="ENSCPRP00005003541.1"/>
    <property type="gene ID" value="ENSCPRG00005002593.1"/>
</dbReference>
<keyword evidence="10" id="KW-0175">Coiled coil</keyword>
<dbReference type="PANTHER" id="PTHR16433:SF0">
    <property type="entry name" value="DOLICHOL-PHOSPHATE MANNOSYLTRANSFERASE SUBUNIT 3"/>
    <property type="match status" value="1"/>
</dbReference>
<reference evidence="12" key="2">
    <citation type="submission" date="2025-09" db="UniProtKB">
        <authorList>
            <consortium name="Ensembl"/>
        </authorList>
    </citation>
    <scope>IDENTIFICATION</scope>
</reference>
<evidence type="ECO:0000256" key="11">
    <source>
        <dbReference type="SAM" id="Phobius"/>
    </source>
</evidence>
<dbReference type="PANTHER" id="PTHR16433">
    <property type="entry name" value="DOLICHOL-PHOSPHATE MANNOSYLTRANSFERASE SUBUNIT 3"/>
    <property type="match status" value="1"/>
</dbReference>
<evidence type="ECO:0000256" key="6">
    <source>
        <dbReference type="ARBA" id="ARBA00023136"/>
    </source>
</evidence>
<feature type="transmembrane region" description="Helical" evidence="11">
    <location>
        <begin position="149"/>
        <end position="168"/>
    </location>
</feature>
<feature type="coiled-coil region" evidence="10">
    <location>
        <begin position="206"/>
        <end position="233"/>
    </location>
</feature>